<accession>A0A5N6K205</accession>
<evidence type="ECO:0000256" key="1">
    <source>
        <dbReference type="SAM" id="Phobius"/>
    </source>
</evidence>
<organism evidence="2 3">
    <name type="scientific">Monilinia laxa</name>
    <name type="common">Brown rot fungus</name>
    <name type="synonym">Sclerotinia laxa</name>
    <dbReference type="NCBI Taxonomy" id="61186"/>
    <lineage>
        <taxon>Eukaryota</taxon>
        <taxon>Fungi</taxon>
        <taxon>Dikarya</taxon>
        <taxon>Ascomycota</taxon>
        <taxon>Pezizomycotina</taxon>
        <taxon>Leotiomycetes</taxon>
        <taxon>Helotiales</taxon>
        <taxon>Sclerotiniaceae</taxon>
        <taxon>Monilinia</taxon>
    </lineage>
</organism>
<proteinExistence type="predicted"/>
<keyword evidence="1" id="KW-0812">Transmembrane</keyword>
<feature type="transmembrane region" description="Helical" evidence="1">
    <location>
        <begin position="20"/>
        <end position="42"/>
    </location>
</feature>
<dbReference type="AlphaFoldDB" id="A0A5N6K205"/>
<name>A0A5N6K205_MONLA</name>
<protein>
    <submittedName>
        <fullName evidence="2">Uncharacterized protein</fullName>
    </submittedName>
</protein>
<keyword evidence="3" id="KW-1185">Reference proteome</keyword>
<comment type="caution">
    <text evidence="2">The sequence shown here is derived from an EMBL/GenBank/DDBJ whole genome shotgun (WGS) entry which is preliminary data.</text>
</comment>
<gene>
    <name evidence="2" type="ORF">EYC80_008939</name>
</gene>
<dbReference type="Proteomes" id="UP000326757">
    <property type="component" value="Unassembled WGS sequence"/>
</dbReference>
<keyword evidence="1" id="KW-1133">Transmembrane helix</keyword>
<evidence type="ECO:0000313" key="2">
    <source>
        <dbReference type="EMBL" id="KAB8296151.1"/>
    </source>
</evidence>
<reference evidence="2 3" key="1">
    <citation type="submission" date="2019-06" db="EMBL/GenBank/DDBJ databases">
        <title>Genome Sequence of the Brown Rot Fungal Pathogen Monilinia laxa.</title>
        <authorList>
            <person name="De Miccolis Angelini R.M."/>
            <person name="Landi L."/>
            <person name="Abate D."/>
            <person name="Pollastro S."/>
            <person name="Romanazzi G."/>
            <person name="Faretra F."/>
        </authorList>
    </citation>
    <scope>NUCLEOTIDE SEQUENCE [LARGE SCALE GENOMIC DNA]</scope>
    <source>
        <strain evidence="2 3">Mlax316</strain>
    </source>
</reference>
<sequence>MDEGKMSNTLPNCLKFWLKISGYPFTIPFMSIPIVPISCHFAPKKRLQNKYQYTILICHKSTTPNTVCSFTFLPSGSFHYLLFTRTLELVVGE</sequence>
<evidence type="ECO:0000313" key="3">
    <source>
        <dbReference type="Proteomes" id="UP000326757"/>
    </source>
</evidence>
<keyword evidence="1" id="KW-0472">Membrane</keyword>
<dbReference type="EMBL" id="VIGI01000009">
    <property type="protein sequence ID" value="KAB8296151.1"/>
    <property type="molecule type" value="Genomic_DNA"/>
</dbReference>